<sequence length="259" mass="27974">MAAQVTGRVHSVESFGTVDGPGVRFVVFLQGCPMRCLYCHNPDTWDPGGGVPTTVEELLAQYARNEAFYRKGGITVTGGEPLLQIEFVTALFREAKRRGIHTCLDTSGATFRPEDAAALAQFDALCAVTDLVLLDIKQTDPAAHRRLTGRENGNILAFARYLAQKEVPVWIRHVVVPGLTDSEAGWNALGTLLASLPNVRALDVLPYHTMGRSKYDALGIPYPLEGTPAAEAPLAARARDVILAARRAALEKPGGRAEE</sequence>
<dbReference type="InterPro" id="IPR001989">
    <property type="entry name" value="Radical_activat_CS"/>
</dbReference>
<dbReference type="GO" id="GO:0005737">
    <property type="term" value="C:cytoplasm"/>
    <property type="evidence" value="ECO:0007669"/>
    <property type="project" value="UniProtKB-SubCell"/>
</dbReference>
<evidence type="ECO:0000256" key="6">
    <source>
        <dbReference type="ARBA" id="ARBA00022723"/>
    </source>
</evidence>
<keyword evidence="12" id="KW-0456">Lyase</keyword>
<evidence type="ECO:0000256" key="5">
    <source>
        <dbReference type="ARBA" id="ARBA00022691"/>
    </source>
</evidence>
<keyword evidence="5 10" id="KW-0949">S-adenosyl-L-methionine</keyword>
<dbReference type="GO" id="GO:0043365">
    <property type="term" value="F:[formate-C-acetyltransferase]-activating enzyme activity"/>
    <property type="evidence" value="ECO:0007669"/>
    <property type="project" value="UniProtKB-UniRule"/>
</dbReference>
<dbReference type="PANTHER" id="PTHR30352:SF5">
    <property type="entry name" value="PYRUVATE FORMATE-LYASE 1-ACTIVATING ENZYME"/>
    <property type="match status" value="1"/>
</dbReference>
<organism evidence="12 13">
    <name type="scientific">Ruthenibacterium lactatiformans</name>
    <dbReference type="NCBI Taxonomy" id="1550024"/>
    <lineage>
        <taxon>Bacteria</taxon>
        <taxon>Bacillati</taxon>
        <taxon>Bacillota</taxon>
        <taxon>Clostridia</taxon>
        <taxon>Eubacteriales</taxon>
        <taxon>Oscillospiraceae</taxon>
        <taxon>Ruthenibacterium</taxon>
    </lineage>
</organism>
<dbReference type="GO" id="GO:0016829">
    <property type="term" value="F:lyase activity"/>
    <property type="evidence" value="ECO:0007669"/>
    <property type="project" value="UniProtKB-KW"/>
</dbReference>
<keyword evidence="13" id="KW-1185">Reference proteome</keyword>
<dbReference type="PIRSF" id="PIRSF000371">
    <property type="entry name" value="PFL_act_enz"/>
    <property type="match status" value="1"/>
</dbReference>
<comment type="catalytic activity">
    <reaction evidence="10">
        <text>glycyl-[formate C-acetyltransferase] + reduced [flavodoxin] + S-adenosyl-L-methionine = glycin-2-yl radical-[formate C-acetyltransferase] + semiquinone [flavodoxin] + 5'-deoxyadenosine + L-methionine + H(+)</text>
        <dbReference type="Rhea" id="RHEA:19225"/>
        <dbReference type="Rhea" id="RHEA-COMP:10622"/>
        <dbReference type="Rhea" id="RHEA-COMP:12190"/>
        <dbReference type="Rhea" id="RHEA-COMP:12191"/>
        <dbReference type="Rhea" id="RHEA-COMP:14480"/>
        <dbReference type="ChEBI" id="CHEBI:15378"/>
        <dbReference type="ChEBI" id="CHEBI:17319"/>
        <dbReference type="ChEBI" id="CHEBI:29947"/>
        <dbReference type="ChEBI" id="CHEBI:32722"/>
        <dbReference type="ChEBI" id="CHEBI:57618"/>
        <dbReference type="ChEBI" id="CHEBI:57844"/>
        <dbReference type="ChEBI" id="CHEBI:59789"/>
        <dbReference type="ChEBI" id="CHEBI:140311"/>
        <dbReference type="EC" id="1.97.1.4"/>
    </reaction>
</comment>
<dbReference type="InterPro" id="IPR012838">
    <property type="entry name" value="PFL1_activating"/>
</dbReference>
<dbReference type="AlphaFoldDB" id="A0A0D8IWE4"/>
<evidence type="ECO:0000256" key="7">
    <source>
        <dbReference type="ARBA" id="ARBA00023002"/>
    </source>
</evidence>
<dbReference type="PATRIC" id="fig|1550024.3.peg.3595"/>
<dbReference type="InterPro" id="IPR058240">
    <property type="entry name" value="rSAM_sf"/>
</dbReference>
<dbReference type="EMBL" id="JXXK01000030">
    <property type="protein sequence ID" value="KJF38799.1"/>
    <property type="molecule type" value="Genomic_DNA"/>
</dbReference>
<keyword evidence="10" id="KW-0963">Cytoplasm</keyword>
<comment type="caution">
    <text evidence="12">The sequence shown here is derived from an EMBL/GenBank/DDBJ whole genome shotgun (WGS) entry which is preliminary data.</text>
</comment>
<dbReference type="Gene3D" id="3.20.20.70">
    <property type="entry name" value="Aldolase class I"/>
    <property type="match status" value="1"/>
</dbReference>
<comment type="subcellular location">
    <subcellularLocation>
        <location evidence="10">Cytoplasm</location>
    </subcellularLocation>
</comment>
<comment type="cofactor">
    <cofactor evidence="10">
        <name>[4Fe-4S] cluster</name>
        <dbReference type="ChEBI" id="CHEBI:49883"/>
    </cofactor>
    <text evidence="10">Binds 1 [4Fe-4S] cluster. The cluster is coordinated with 3 cysteines and an exchangeable S-adenosyl-L-methionine.</text>
</comment>
<keyword evidence="8 10" id="KW-0408">Iron</keyword>
<dbReference type="GeneID" id="42858018"/>
<dbReference type="SFLD" id="SFLDS00029">
    <property type="entry name" value="Radical_SAM"/>
    <property type="match status" value="1"/>
</dbReference>
<dbReference type="NCBIfam" id="TIGR02493">
    <property type="entry name" value="PFLA"/>
    <property type="match status" value="1"/>
</dbReference>
<dbReference type="PROSITE" id="PS51918">
    <property type="entry name" value="RADICAL_SAM"/>
    <property type="match status" value="1"/>
</dbReference>
<dbReference type="Proteomes" id="UP000032483">
    <property type="component" value="Unassembled WGS sequence"/>
</dbReference>
<dbReference type="SUPFAM" id="SSF102114">
    <property type="entry name" value="Radical SAM enzymes"/>
    <property type="match status" value="1"/>
</dbReference>
<gene>
    <name evidence="12" type="ORF">TQ39_15775</name>
</gene>
<name>A0A0D8IWE4_9FIRM</name>
<dbReference type="InterPro" id="IPR012839">
    <property type="entry name" value="Organic_radical_activase"/>
</dbReference>
<evidence type="ECO:0000256" key="10">
    <source>
        <dbReference type="RuleBase" id="RU362053"/>
    </source>
</evidence>
<dbReference type="PROSITE" id="PS01087">
    <property type="entry name" value="RADICAL_ACTIVATING"/>
    <property type="match status" value="1"/>
</dbReference>
<evidence type="ECO:0000256" key="9">
    <source>
        <dbReference type="ARBA" id="ARBA00023014"/>
    </source>
</evidence>
<keyword evidence="7 10" id="KW-0560">Oxidoreductase</keyword>
<evidence type="ECO:0000256" key="4">
    <source>
        <dbReference type="ARBA" id="ARBA00022485"/>
    </source>
</evidence>
<evidence type="ECO:0000256" key="3">
    <source>
        <dbReference type="ARBA" id="ARBA00021356"/>
    </source>
</evidence>
<evidence type="ECO:0000313" key="13">
    <source>
        <dbReference type="Proteomes" id="UP000032483"/>
    </source>
</evidence>
<feature type="domain" description="Radical SAM core" evidence="11">
    <location>
        <begin position="18"/>
        <end position="251"/>
    </location>
</feature>
<dbReference type="GO" id="GO:0046872">
    <property type="term" value="F:metal ion binding"/>
    <property type="evidence" value="ECO:0007669"/>
    <property type="project" value="UniProtKB-UniRule"/>
</dbReference>
<dbReference type="GO" id="GO:0051539">
    <property type="term" value="F:4 iron, 4 sulfur cluster binding"/>
    <property type="evidence" value="ECO:0007669"/>
    <property type="project" value="UniProtKB-UniRule"/>
</dbReference>
<keyword evidence="9 10" id="KW-0411">Iron-sulfur</keyword>
<dbReference type="EC" id="1.97.1.4" evidence="10"/>
<dbReference type="SFLD" id="SFLDG01066">
    <property type="entry name" value="organic_radical-activating_enz"/>
    <property type="match status" value="1"/>
</dbReference>
<accession>A0A0D8IWE4</accession>
<evidence type="ECO:0000259" key="11">
    <source>
        <dbReference type="PROSITE" id="PS51918"/>
    </source>
</evidence>
<evidence type="ECO:0000256" key="8">
    <source>
        <dbReference type="ARBA" id="ARBA00023004"/>
    </source>
</evidence>
<keyword evidence="12" id="KW-0670">Pyruvate</keyword>
<evidence type="ECO:0000313" key="12">
    <source>
        <dbReference type="EMBL" id="KJF38799.1"/>
    </source>
</evidence>
<evidence type="ECO:0000256" key="1">
    <source>
        <dbReference type="ARBA" id="ARBA00003141"/>
    </source>
</evidence>
<keyword evidence="6 10" id="KW-0479">Metal-binding</keyword>
<protein>
    <recommendedName>
        <fullName evidence="3 10">Pyruvate formate-lyase-activating enzyme</fullName>
        <ecNumber evidence="10">1.97.1.4</ecNumber>
    </recommendedName>
</protein>
<reference evidence="12" key="1">
    <citation type="submission" date="2015-02" db="EMBL/GenBank/DDBJ databases">
        <title>A novel member of the family Ruminococcaceae isolated from human feces.</title>
        <authorList>
            <person name="Shkoporov A.N."/>
            <person name="Chaplin A.V."/>
            <person name="Motuzova O.V."/>
            <person name="Kafarskaia L.I."/>
            <person name="Khokhlova E.V."/>
            <person name="Efimov B.A."/>
        </authorList>
    </citation>
    <scope>NUCLEOTIDE SEQUENCE [LARGE SCALE GENOMIC DNA]</scope>
    <source>
        <strain evidence="12">585-1</strain>
    </source>
</reference>
<dbReference type="InterPro" id="IPR034457">
    <property type="entry name" value="Organic_radical-activating"/>
</dbReference>
<keyword evidence="4 10" id="KW-0004">4Fe-4S</keyword>
<dbReference type="RefSeq" id="WP_050006244.1">
    <property type="nucleotide sequence ID" value="NZ_DAWBJP010000063.1"/>
</dbReference>
<dbReference type="CDD" id="cd01335">
    <property type="entry name" value="Radical_SAM"/>
    <property type="match status" value="1"/>
</dbReference>
<comment type="similarity">
    <text evidence="2 10">Belongs to the organic radical-activating enzymes family.</text>
</comment>
<comment type="function">
    <text evidence="1 10">Activation of pyruvate formate-lyase under anaerobic conditions by generation of an organic free radical, using S-adenosylmethionine and reduced flavodoxin as cosubstrates to produce 5'-deoxy-adenosine.</text>
</comment>
<evidence type="ECO:0000256" key="2">
    <source>
        <dbReference type="ARBA" id="ARBA00009777"/>
    </source>
</evidence>
<dbReference type="Pfam" id="PF04055">
    <property type="entry name" value="Radical_SAM"/>
    <property type="match status" value="1"/>
</dbReference>
<dbReference type="PANTHER" id="PTHR30352">
    <property type="entry name" value="PYRUVATE FORMATE-LYASE-ACTIVATING ENZYME"/>
    <property type="match status" value="1"/>
</dbReference>
<dbReference type="InterPro" id="IPR007197">
    <property type="entry name" value="rSAM"/>
</dbReference>
<dbReference type="InterPro" id="IPR013785">
    <property type="entry name" value="Aldolase_TIM"/>
</dbReference>
<proteinExistence type="inferred from homology"/>